<reference evidence="3 4" key="1">
    <citation type="submission" date="2019-03" db="EMBL/GenBank/DDBJ databases">
        <title>Genomic Encyclopedia of Type Strains, Phase IV (KMG-IV): sequencing the most valuable type-strain genomes for metagenomic binning, comparative biology and taxonomic classification.</title>
        <authorList>
            <person name="Goeker M."/>
        </authorList>
    </citation>
    <scope>NUCLEOTIDE SEQUENCE [LARGE SCALE GENOMIC DNA]</scope>
    <source>
        <strain evidence="3 4">DSM 45775</strain>
    </source>
</reference>
<evidence type="ECO:0000256" key="1">
    <source>
        <dbReference type="SAM" id="MobiDB-lite"/>
    </source>
</evidence>
<protein>
    <submittedName>
        <fullName evidence="3">Methionine synthase II (Cobalamin-independent)</fullName>
    </submittedName>
</protein>
<dbReference type="Pfam" id="PF01717">
    <property type="entry name" value="Meth_synt_2"/>
    <property type="match status" value="1"/>
</dbReference>
<accession>A0A4R6VRY5</accession>
<dbReference type="AlphaFoldDB" id="A0A4R6VRY5"/>
<name>A0A4R6VRY5_9PSEU</name>
<dbReference type="InterPro" id="IPR002629">
    <property type="entry name" value="Met_Synth_C/arc"/>
</dbReference>
<dbReference type="SUPFAM" id="SSF51726">
    <property type="entry name" value="UROD/MetE-like"/>
    <property type="match status" value="1"/>
</dbReference>
<comment type="caution">
    <text evidence="3">The sequence shown here is derived from an EMBL/GenBank/DDBJ whole genome shotgun (WGS) entry which is preliminary data.</text>
</comment>
<dbReference type="GO" id="GO:0008270">
    <property type="term" value="F:zinc ion binding"/>
    <property type="evidence" value="ECO:0007669"/>
    <property type="project" value="InterPro"/>
</dbReference>
<dbReference type="Proteomes" id="UP000295705">
    <property type="component" value="Unassembled WGS sequence"/>
</dbReference>
<dbReference type="CDD" id="cd03310">
    <property type="entry name" value="CIMS_like"/>
    <property type="match status" value="1"/>
</dbReference>
<evidence type="ECO:0000313" key="4">
    <source>
        <dbReference type="Proteomes" id="UP000295705"/>
    </source>
</evidence>
<evidence type="ECO:0000313" key="3">
    <source>
        <dbReference type="EMBL" id="TDQ65367.1"/>
    </source>
</evidence>
<sequence length="378" mass="38865">MPFARNPAARTPARQVDPGAVSETSTSPEADTREPQPGDRATGLGSWPGTDVREAARTVVGEVPGLPYVPELPARGVGADMVGRTAALLVDIAVEVWPSGYRVARRPGGDHRRAEELLARDVDALDEALGEAGARPPAVKCQVAGPWTLAAGIELRSGHRVLTDRGALAEFAASLGEGLRTHVAELARRTGAPVVVQIDEPTLPAVLAGSLKTPSGYGTVGAVPGAEARTLLENAVSAAKDAGASAVAVHCCHPTPPLALIQAARPDAVAIDLTALGGADAPKDVLDALGEIWEAGTELWLGIVPSTDPSAPPELRPLAQPALDLADRLGFDRARLADRAVVTPSCGLAGASPGWARRATSTSVELARAFVDPPEGWG</sequence>
<keyword evidence="4" id="KW-1185">Reference proteome</keyword>
<proteinExistence type="predicted"/>
<evidence type="ECO:0000259" key="2">
    <source>
        <dbReference type="Pfam" id="PF01717"/>
    </source>
</evidence>
<feature type="domain" description="Cobalamin-independent methionine synthase MetE C-terminal/archaeal" evidence="2">
    <location>
        <begin position="42"/>
        <end position="368"/>
    </location>
</feature>
<dbReference type="InterPro" id="IPR038071">
    <property type="entry name" value="UROD/MetE-like_sf"/>
</dbReference>
<dbReference type="GO" id="GO:0003871">
    <property type="term" value="F:5-methyltetrahydropteroyltriglutamate-homocysteine S-methyltransferase activity"/>
    <property type="evidence" value="ECO:0007669"/>
    <property type="project" value="InterPro"/>
</dbReference>
<organism evidence="3 4">
    <name type="scientific">Actinomycetospora succinea</name>
    <dbReference type="NCBI Taxonomy" id="663603"/>
    <lineage>
        <taxon>Bacteria</taxon>
        <taxon>Bacillati</taxon>
        <taxon>Actinomycetota</taxon>
        <taxon>Actinomycetes</taxon>
        <taxon>Pseudonocardiales</taxon>
        <taxon>Pseudonocardiaceae</taxon>
        <taxon>Actinomycetospora</taxon>
    </lineage>
</organism>
<feature type="region of interest" description="Disordered" evidence="1">
    <location>
        <begin position="1"/>
        <end position="51"/>
    </location>
</feature>
<dbReference type="EMBL" id="SNYO01000001">
    <property type="protein sequence ID" value="TDQ65367.1"/>
    <property type="molecule type" value="Genomic_DNA"/>
</dbReference>
<gene>
    <name evidence="3" type="ORF">EV188_101617</name>
</gene>
<dbReference type="Gene3D" id="3.20.20.210">
    <property type="match status" value="1"/>
</dbReference>
<dbReference type="GO" id="GO:0009086">
    <property type="term" value="P:methionine biosynthetic process"/>
    <property type="evidence" value="ECO:0007669"/>
    <property type="project" value="InterPro"/>
</dbReference>